<accession>A0A8S5MJ70</accession>
<evidence type="ECO:0000313" key="1">
    <source>
        <dbReference type="EMBL" id="DAD82087.1"/>
    </source>
</evidence>
<dbReference type="EMBL" id="BK014912">
    <property type="protein sequence ID" value="DAD82087.1"/>
    <property type="molecule type" value="Genomic_DNA"/>
</dbReference>
<proteinExistence type="predicted"/>
<sequence>MFSGISLDALYLVGCLGSVSRSLYSLVQGLEVCLVKADN</sequence>
<name>A0A8S5MJ70_9CAUD</name>
<organism evidence="1">
    <name type="scientific">Siphoviridae sp. ctNmW2</name>
    <dbReference type="NCBI Taxonomy" id="2826306"/>
    <lineage>
        <taxon>Viruses</taxon>
        <taxon>Duplodnaviria</taxon>
        <taxon>Heunggongvirae</taxon>
        <taxon>Uroviricota</taxon>
        <taxon>Caudoviricetes</taxon>
    </lineage>
</organism>
<protein>
    <submittedName>
        <fullName evidence="1">Uncharacterized protein</fullName>
    </submittedName>
</protein>
<reference evidence="1" key="1">
    <citation type="journal article" date="2021" name="Proc. Natl. Acad. Sci. U.S.A.">
        <title>A Catalog of Tens of Thousands of Viruses from Human Metagenomes Reveals Hidden Associations with Chronic Diseases.</title>
        <authorList>
            <person name="Tisza M.J."/>
            <person name="Buck C.B."/>
        </authorList>
    </citation>
    <scope>NUCLEOTIDE SEQUENCE</scope>
    <source>
        <strain evidence="1">CtNmW2</strain>
    </source>
</reference>